<proteinExistence type="predicted"/>
<feature type="region of interest" description="Disordered" evidence="1">
    <location>
        <begin position="1"/>
        <end position="29"/>
    </location>
</feature>
<gene>
    <name evidence="2" type="ORF">JG687_00002837</name>
</gene>
<sequence>MADDQEDNDMEQGFPYSRRMASPQPRPGRPKHVIWSYFEKVADGSPKPRLSATIAERSFAALSRGRTCNDILRSFQMLLSLSSIEYSATFAVLNVIRRLQGFERPC</sequence>
<accession>A0A8T1UTA3</accession>
<evidence type="ECO:0000313" key="3">
    <source>
        <dbReference type="Proteomes" id="UP000688947"/>
    </source>
</evidence>
<protein>
    <submittedName>
        <fullName evidence="2">Uncharacterized protein</fullName>
    </submittedName>
</protein>
<dbReference type="EMBL" id="JAENGZ010000081">
    <property type="protein sequence ID" value="KAG6970097.1"/>
    <property type="molecule type" value="Genomic_DNA"/>
</dbReference>
<evidence type="ECO:0000256" key="1">
    <source>
        <dbReference type="SAM" id="MobiDB-lite"/>
    </source>
</evidence>
<name>A0A8T1UTA3_9STRA</name>
<reference evidence="2" key="1">
    <citation type="submission" date="2021-01" db="EMBL/GenBank/DDBJ databases">
        <title>Phytophthora aleatoria, a newly-described species from Pinus radiata is distinct from Phytophthora cactorum isolates based on comparative genomics.</title>
        <authorList>
            <person name="Mcdougal R."/>
            <person name="Panda P."/>
            <person name="Williams N."/>
            <person name="Studholme D.J."/>
        </authorList>
    </citation>
    <scope>NUCLEOTIDE SEQUENCE</scope>
    <source>
        <strain evidence="2">NZFS 3830</strain>
    </source>
</reference>
<comment type="caution">
    <text evidence="2">The sequence shown here is derived from an EMBL/GenBank/DDBJ whole genome shotgun (WGS) entry which is preliminary data.</text>
</comment>
<organism evidence="2 3">
    <name type="scientific">Phytophthora cactorum</name>
    <dbReference type="NCBI Taxonomy" id="29920"/>
    <lineage>
        <taxon>Eukaryota</taxon>
        <taxon>Sar</taxon>
        <taxon>Stramenopiles</taxon>
        <taxon>Oomycota</taxon>
        <taxon>Peronosporomycetes</taxon>
        <taxon>Peronosporales</taxon>
        <taxon>Peronosporaceae</taxon>
        <taxon>Phytophthora</taxon>
    </lineage>
</organism>
<dbReference type="Proteomes" id="UP000688947">
    <property type="component" value="Unassembled WGS sequence"/>
</dbReference>
<feature type="compositionally biased region" description="Acidic residues" evidence="1">
    <location>
        <begin position="1"/>
        <end position="10"/>
    </location>
</feature>
<evidence type="ECO:0000313" key="2">
    <source>
        <dbReference type="EMBL" id="KAG6970097.1"/>
    </source>
</evidence>
<dbReference type="AlphaFoldDB" id="A0A8T1UTA3"/>